<dbReference type="EMBL" id="KZ819836">
    <property type="protein sequence ID" value="PWN51526.1"/>
    <property type="molecule type" value="Genomic_DNA"/>
</dbReference>
<dbReference type="Proteomes" id="UP000245626">
    <property type="component" value="Unassembled WGS sequence"/>
</dbReference>
<name>A0ACD0P0I4_9BASI</name>
<evidence type="ECO:0000313" key="1">
    <source>
        <dbReference type="EMBL" id="PWN51526.1"/>
    </source>
</evidence>
<feature type="non-terminal residue" evidence="1">
    <location>
        <position position="807"/>
    </location>
</feature>
<accession>A0ACD0P0I4</accession>
<gene>
    <name evidence="1" type="ORF">IE53DRAFT_305912</name>
</gene>
<sequence length="807" mass="89194">KRGSGDDPNSRQATRQESFSGALVRALIGTMSFLFRAPVRIFRPVKLSSWTILEAMAKREGRTLGPRYLRSILRRERSSFLPHLLLPPLLVNTAIGFTLFEAYSITESRLLSRQATRKAERDVSEGGESQRAQSEKDQWTPLWIVTVAGSVAGAAQCFLSAPLDNVRYVLQQNVGAGGESRSGGNRSAGASIGHKISWRAVARAAILPFAPAIARERLVEGVKRDVAGSKGKLGFMRVMKNCLSPAFKSASDDTAKKFADRKEQQPSSKEIREMWEARIKRWRGGVHGSGLMLSLARDSVGFGSFFFIFECSRRMAYYTSISIDKASAWINGRGLGVIQLPSSALGTPSEIRNSQPTSLDVITSSSIEDSEAPFWERQREVDKSYGTSRTVQGRIVAVFILLVGGAIGALSYELVGRPFELMRIVIWEGRKEWEEGKREKKKPFKRESSDQSKSRDFRPSKSNGSTYSSSLAGRSAIKGARNISSSKISINTRLGGPKRQENLLDLRRFNTAGTRATRIEGRRSLTQPRHPLRPRTWLDQKRGGPLMHASPQLEIERTARGPSPTRARHKNRLRAPLRTPSPSASGPSRKFPKATLATRPGALQLLIEHARLTYKYDRRRTGDASTLAKDPSVLSLLVHTYFIAPFLPVIVDALPSDTKGKSTFVEIKSTHSGDVIPKDEIDGVQAPRHHEKNDGVKALSLKRALIPEMLVKNRWTKLNPVNQSFLSPGKLPSKLGSKKNAEGGVLQRLRSSLRSDGMGGLTGRNAMEAIKNGARHWGQGRVVWTLKRLATPYGVAFLVFAWMGGDL</sequence>
<organism evidence="1 2">
    <name type="scientific">Violaceomyces palustris</name>
    <dbReference type="NCBI Taxonomy" id="1673888"/>
    <lineage>
        <taxon>Eukaryota</taxon>
        <taxon>Fungi</taxon>
        <taxon>Dikarya</taxon>
        <taxon>Basidiomycota</taxon>
        <taxon>Ustilaginomycotina</taxon>
        <taxon>Ustilaginomycetes</taxon>
        <taxon>Violaceomycetales</taxon>
        <taxon>Violaceomycetaceae</taxon>
        <taxon>Violaceomyces</taxon>
    </lineage>
</organism>
<protein>
    <submittedName>
        <fullName evidence="1">Uncharacterized protein</fullName>
    </submittedName>
</protein>
<evidence type="ECO:0000313" key="2">
    <source>
        <dbReference type="Proteomes" id="UP000245626"/>
    </source>
</evidence>
<reference evidence="1 2" key="1">
    <citation type="journal article" date="2018" name="Mol. Biol. Evol.">
        <title>Broad Genomic Sampling Reveals a Smut Pathogenic Ancestry of the Fungal Clade Ustilaginomycotina.</title>
        <authorList>
            <person name="Kijpornyongpan T."/>
            <person name="Mondo S.J."/>
            <person name="Barry K."/>
            <person name="Sandor L."/>
            <person name="Lee J."/>
            <person name="Lipzen A."/>
            <person name="Pangilinan J."/>
            <person name="LaButti K."/>
            <person name="Hainaut M."/>
            <person name="Henrissat B."/>
            <person name="Grigoriev I.V."/>
            <person name="Spatafora J.W."/>
            <person name="Aime M.C."/>
        </authorList>
    </citation>
    <scope>NUCLEOTIDE SEQUENCE [LARGE SCALE GENOMIC DNA]</scope>
    <source>
        <strain evidence="1 2">SA 807</strain>
    </source>
</reference>
<keyword evidence="2" id="KW-1185">Reference proteome</keyword>
<feature type="non-terminal residue" evidence="1">
    <location>
        <position position="1"/>
    </location>
</feature>
<proteinExistence type="predicted"/>